<evidence type="ECO:0000313" key="2">
    <source>
        <dbReference type="EMBL" id="KAF4041222.1"/>
    </source>
</evidence>
<dbReference type="Proteomes" id="UP000602510">
    <property type="component" value="Unassembled WGS sequence"/>
</dbReference>
<evidence type="ECO:0000313" key="3">
    <source>
        <dbReference type="Proteomes" id="UP000602510"/>
    </source>
</evidence>
<protein>
    <submittedName>
        <fullName evidence="2">Uncharacterized protein</fullName>
    </submittedName>
</protein>
<name>A0A833SV33_PHYIN</name>
<organism evidence="2 3">
    <name type="scientific">Phytophthora infestans</name>
    <name type="common">Potato late blight agent</name>
    <name type="synonym">Botrytis infestans</name>
    <dbReference type="NCBI Taxonomy" id="4787"/>
    <lineage>
        <taxon>Eukaryota</taxon>
        <taxon>Sar</taxon>
        <taxon>Stramenopiles</taxon>
        <taxon>Oomycota</taxon>
        <taxon>Peronosporomycetes</taxon>
        <taxon>Peronosporales</taxon>
        <taxon>Peronosporaceae</taxon>
        <taxon>Phytophthora</taxon>
    </lineage>
</organism>
<evidence type="ECO:0000256" key="1">
    <source>
        <dbReference type="SAM" id="MobiDB-lite"/>
    </source>
</evidence>
<sequence length="110" mass="13033">MARLLRQVPPGGGLHDDIFQVCVSLTNFHFEGNPLREDNFEEYAQQEHRLLAIGKKKKRRLFQEKYRRRKQMRHRMAPDDLPRHHDSDENLDATSLLVIAYVVTTQRHSL</sequence>
<dbReference type="EMBL" id="WSZM01000128">
    <property type="protein sequence ID" value="KAF4041222.1"/>
    <property type="molecule type" value="Genomic_DNA"/>
</dbReference>
<accession>A0A833SV33</accession>
<feature type="compositionally biased region" description="Basic and acidic residues" evidence="1">
    <location>
        <begin position="76"/>
        <end position="87"/>
    </location>
</feature>
<gene>
    <name evidence="2" type="ORF">GN244_ATG06570</name>
</gene>
<keyword evidence="3" id="KW-1185">Reference proteome</keyword>
<proteinExistence type="predicted"/>
<comment type="caution">
    <text evidence="2">The sequence shown here is derived from an EMBL/GenBank/DDBJ whole genome shotgun (WGS) entry which is preliminary data.</text>
</comment>
<dbReference type="AlphaFoldDB" id="A0A833SV33"/>
<reference evidence="2" key="1">
    <citation type="submission" date="2020-04" db="EMBL/GenBank/DDBJ databases">
        <title>Hybrid Assembly of Korean Phytophthora infestans isolates.</title>
        <authorList>
            <person name="Prokchorchik M."/>
            <person name="Lee Y."/>
            <person name="Seo J."/>
            <person name="Cho J.-H."/>
            <person name="Park Y.-E."/>
            <person name="Jang D.-C."/>
            <person name="Im J.-S."/>
            <person name="Choi J.-G."/>
            <person name="Park H.-J."/>
            <person name="Lee G.-B."/>
            <person name="Lee Y.-G."/>
            <person name="Hong S.-Y."/>
            <person name="Cho K."/>
            <person name="Sohn K.H."/>
        </authorList>
    </citation>
    <scope>NUCLEOTIDE SEQUENCE</scope>
    <source>
        <strain evidence="2">KR_1_A1</strain>
    </source>
</reference>
<feature type="region of interest" description="Disordered" evidence="1">
    <location>
        <begin position="67"/>
        <end position="87"/>
    </location>
</feature>